<protein>
    <submittedName>
        <fullName evidence="3">Uncharacterized protein</fullName>
    </submittedName>
</protein>
<dbReference type="EMBL" id="CACVKT020001743">
    <property type="protein sequence ID" value="CAC5370982.1"/>
    <property type="molecule type" value="Genomic_DNA"/>
</dbReference>
<feature type="region of interest" description="Disordered" evidence="2">
    <location>
        <begin position="111"/>
        <end position="149"/>
    </location>
</feature>
<feature type="compositionally biased region" description="Low complexity" evidence="2">
    <location>
        <begin position="118"/>
        <end position="128"/>
    </location>
</feature>
<sequence>MENSTKRAVQIGNSCYNKQKEKNRCYFILYNKYPLVQGQLTADWVQLEFPRIKKVIDYLVCTKGDKSVNIVKEIKNIEMDDNFFQREYVEKENNKVAEESREKKVKITNPVHIQQSQNNNENNGLNKTNETEHSDDLIQEPEGGEHSTCSINIDKQANTENKVDCKEGNILEGVLKKMELQENEIKTLKSAFHKLENEHIVRDEKNQ</sequence>
<evidence type="ECO:0000313" key="3">
    <source>
        <dbReference type="EMBL" id="CAC5370982.1"/>
    </source>
</evidence>
<name>A0A6J8AP15_MYTCO</name>
<organism evidence="3 4">
    <name type="scientific">Mytilus coruscus</name>
    <name type="common">Sea mussel</name>
    <dbReference type="NCBI Taxonomy" id="42192"/>
    <lineage>
        <taxon>Eukaryota</taxon>
        <taxon>Metazoa</taxon>
        <taxon>Spiralia</taxon>
        <taxon>Lophotrochozoa</taxon>
        <taxon>Mollusca</taxon>
        <taxon>Bivalvia</taxon>
        <taxon>Autobranchia</taxon>
        <taxon>Pteriomorphia</taxon>
        <taxon>Mytilida</taxon>
        <taxon>Mytiloidea</taxon>
        <taxon>Mytilidae</taxon>
        <taxon>Mytilinae</taxon>
        <taxon>Mytilus</taxon>
    </lineage>
</organism>
<keyword evidence="1" id="KW-0175">Coiled coil</keyword>
<proteinExistence type="predicted"/>
<reference evidence="3 4" key="1">
    <citation type="submission" date="2020-06" db="EMBL/GenBank/DDBJ databases">
        <authorList>
            <person name="Li R."/>
            <person name="Bekaert M."/>
        </authorList>
    </citation>
    <scope>NUCLEOTIDE SEQUENCE [LARGE SCALE GENOMIC DNA]</scope>
    <source>
        <strain evidence="4">wild</strain>
    </source>
</reference>
<feature type="coiled-coil region" evidence="1">
    <location>
        <begin position="171"/>
        <end position="198"/>
    </location>
</feature>
<accession>A0A6J8AP15</accession>
<evidence type="ECO:0000256" key="1">
    <source>
        <dbReference type="SAM" id="Coils"/>
    </source>
</evidence>
<dbReference type="Proteomes" id="UP000507470">
    <property type="component" value="Unassembled WGS sequence"/>
</dbReference>
<keyword evidence="4" id="KW-1185">Reference proteome</keyword>
<evidence type="ECO:0000256" key="2">
    <source>
        <dbReference type="SAM" id="MobiDB-lite"/>
    </source>
</evidence>
<evidence type="ECO:0000313" key="4">
    <source>
        <dbReference type="Proteomes" id="UP000507470"/>
    </source>
</evidence>
<dbReference type="OrthoDB" id="10462947at2759"/>
<gene>
    <name evidence="3" type="ORF">MCOR_9604</name>
</gene>
<dbReference type="AlphaFoldDB" id="A0A6J8AP15"/>